<proteinExistence type="inferred from homology"/>
<comment type="caution">
    <text evidence="3">The sequence shown here is derived from an EMBL/GenBank/DDBJ whole genome shotgun (WGS) entry which is preliminary data.</text>
</comment>
<dbReference type="InterPro" id="IPR014729">
    <property type="entry name" value="Rossmann-like_a/b/a_fold"/>
</dbReference>
<name>A0A2N8KIS4_9BURK</name>
<evidence type="ECO:0000256" key="1">
    <source>
        <dbReference type="ARBA" id="ARBA00008791"/>
    </source>
</evidence>
<dbReference type="Gene3D" id="3.40.50.620">
    <property type="entry name" value="HUPs"/>
    <property type="match status" value="1"/>
</dbReference>
<protein>
    <submittedName>
        <fullName evidence="3">Universal stress protein</fullName>
    </submittedName>
</protein>
<comment type="similarity">
    <text evidence="1">Belongs to the universal stress protein A family.</text>
</comment>
<accession>A0A2N8KIS4</accession>
<dbReference type="CDD" id="cd00293">
    <property type="entry name" value="USP-like"/>
    <property type="match status" value="1"/>
</dbReference>
<evidence type="ECO:0000313" key="4">
    <source>
        <dbReference type="Proteomes" id="UP000235994"/>
    </source>
</evidence>
<organism evidence="3 4">
    <name type="scientific">Achromobacter pulmonis</name>
    <dbReference type="NCBI Taxonomy" id="1389932"/>
    <lineage>
        <taxon>Bacteria</taxon>
        <taxon>Pseudomonadati</taxon>
        <taxon>Pseudomonadota</taxon>
        <taxon>Betaproteobacteria</taxon>
        <taxon>Burkholderiales</taxon>
        <taxon>Alcaligenaceae</taxon>
        <taxon>Achromobacter</taxon>
    </lineage>
</organism>
<dbReference type="InterPro" id="IPR006015">
    <property type="entry name" value="Universal_stress_UspA"/>
</dbReference>
<dbReference type="EMBL" id="POQS01000003">
    <property type="protein sequence ID" value="PND33350.1"/>
    <property type="molecule type" value="Genomic_DNA"/>
</dbReference>
<feature type="domain" description="UspA" evidence="2">
    <location>
        <begin position="2"/>
        <end position="139"/>
    </location>
</feature>
<dbReference type="Pfam" id="PF00582">
    <property type="entry name" value="Usp"/>
    <property type="match status" value="1"/>
</dbReference>
<dbReference type="PRINTS" id="PR01438">
    <property type="entry name" value="UNVRSLSTRESS"/>
</dbReference>
<dbReference type="RefSeq" id="WP_102773140.1">
    <property type="nucleotide sequence ID" value="NZ_POQS01000003.1"/>
</dbReference>
<evidence type="ECO:0000259" key="2">
    <source>
        <dbReference type="Pfam" id="PF00582"/>
    </source>
</evidence>
<evidence type="ECO:0000313" key="3">
    <source>
        <dbReference type="EMBL" id="PND33350.1"/>
    </source>
</evidence>
<dbReference type="PANTHER" id="PTHR46268">
    <property type="entry name" value="STRESS RESPONSE PROTEIN NHAX"/>
    <property type="match status" value="1"/>
</dbReference>
<dbReference type="AlphaFoldDB" id="A0A2N8KIS4"/>
<reference evidence="3 4" key="1">
    <citation type="submission" date="2018-01" db="EMBL/GenBank/DDBJ databases">
        <title>The draft genome of an aniline degradation strain ANB-1.</title>
        <authorList>
            <person name="Zhang L."/>
            <person name="Jiang J."/>
        </authorList>
    </citation>
    <scope>NUCLEOTIDE SEQUENCE [LARGE SCALE GENOMIC DNA]</scope>
    <source>
        <strain evidence="3 4">ANB-1</strain>
    </source>
</reference>
<dbReference type="Proteomes" id="UP000235994">
    <property type="component" value="Unassembled WGS sequence"/>
</dbReference>
<keyword evidence="4" id="KW-1185">Reference proteome</keyword>
<dbReference type="PANTHER" id="PTHR46268:SF15">
    <property type="entry name" value="UNIVERSAL STRESS PROTEIN HP_0031"/>
    <property type="match status" value="1"/>
</dbReference>
<dbReference type="InterPro" id="IPR006016">
    <property type="entry name" value="UspA"/>
</dbReference>
<dbReference type="SUPFAM" id="SSF52402">
    <property type="entry name" value="Adenine nucleotide alpha hydrolases-like"/>
    <property type="match status" value="1"/>
</dbReference>
<sequence length="139" mass="14879">MNTIILATDGSSYSDAAARYLVGSSLLNRDFTVHVVHCAPDVTGDVQAFVGKAEIDAWHHEESGKAMRSVVEILTAGKVAFECHELTGHAAEKIIEYAVKSRAEAIVMGSHHRGQLLDAVLRSVCGRIIADAPCPVLLV</sequence>
<gene>
    <name evidence="3" type="ORF">C1I89_12720</name>
</gene>